<organism evidence="3">
    <name type="scientific">Laccaria bicolor (strain S238N-H82 / ATCC MYA-4686)</name>
    <name type="common">Bicoloured deceiver</name>
    <name type="synonym">Laccaria laccata var. bicolor</name>
    <dbReference type="NCBI Taxonomy" id="486041"/>
    <lineage>
        <taxon>Eukaryota</taxon>
        <taxon>Fungi</taxon>
        <taxon>Dikarya</taxon>
        <taxon>Basidiomycota</taxon>
        <taxon>Agaricomycotina</taxon>
        <taxon>Agaricomycetes</taxon>
        <taxon>Agaricomycetidae</taxon>
        <taxon>Agaricales</taxon>
        <taxon>Agaricineae</taxon>
        <taxon>Hydnangiaceae</taxon>
        <taxon>Laccaria</taxon>
    </lineage>
</organism>
<feature type="transmembrane region" description="Helical" evidence="1">
    <location>
        <begin position="69"/>
        <end position="89"/>
    </location>
</feature>
<dbReference type="InParanoid" id="B0DWF8"/>
<feature type="transmembrane region" description="Helical" evidence="1">
    <location>
        <begin position="132"/>
        <end position="149"/>
    </location>
</feature>
<evidence type="ECO:0000313" key="3">
    <source>
        <dbReference type="Proteomes" id="UP000001194"/>
    </source>
</evidence>
<feature type="transmembrane region" description="Helical" evidence="1">
    <location>
        <begin position="161"/>
        <end position="188"/>
    </location>
</feature>
<protein>
    <submittedName>
        <fullName evidence="2">Predicted protein</fullName>
    </submittedName>
</protein>
<dbReference type="RefSeq" id="XP_001888261.1">
    <property type="nucleotide sequence ID" value="XM_001888226.1"/>
</dbReference>
<dbReference type="KEGG" id="lbc:LACBIDRAFT_312574"/>
<dbReference type="Proteomes" id="UP000001194">
    <property type="component" value="Unassembled WGS sequence"/>
</dbReference>
<sequence length="297" mass="33162">MFITITAHWCIVSYRLFQAVEAREGPMIFYVDWKQATMVAYMSVFTASIIIGDAVIIYRLWVVWNYNKIVVIIPLLSLIGLTVTGVGLVCQFPKMKIGEGIYESKAGIWINSDCIFTFCINVYSSGYSVSSGRWPSLIKFLVLIAYRIWKINRSSRKIGGTSLNAVVAIVIEAAMLYTVWTLIFFVTYQMHQSVFFFIVNGWPAISGITCMMINVRAGMGWAQEAAGSMSTGITAKTTSKQSGALVGSTGEIDNMYVMHPVVVDDWKKGDWERQDRVESGINSAGISIKMERTVHTT</sequence>
<keyword evidence="1" id="KW-0472">Membrane</keyword>
<dbReference type="HOGENOM" id="CLU_044614_3_0_1"/>
<dbReference type="EMBL" id="DS547143">
    <property type="protein sequence ID" value="EDR01042.1"/>
    <property type="molecule type" value="Genomic_DNA"/>
</dbReference>
<keyword evidence="3" id="KW-1185">Reference proteome</keyword>
<evidence type="ECO:0000313" key="2">
    <source>
        <dbReference type="EMBL" id="EDR01042.1"/>
    </source>
</evidence>
<dbReference type="AlphaFoldDB" id="B0DWF8"/>
<gene>
    <name evidence="2" type="ORF">LACBIDRAFT_312574</name>
</gene>
<reference evidence="2 3" key="1">
    <citation type="journal article" date="2008" name="Nature">
        <title>The genome of Laccaria bicolor provides insights into mycorrhizal symbiosis.</title>
        <authorList>
            <person name="Martin F."/>
            <person name="Aerts A."/>
            <person name="Ahren D."/>
            <person name="Brun A."/>
            <person name="Danchin E.G.J."/>
            <person name="Duchaussoy F."/>
            <person name="Gibon J."/>
            <person name="Kohler A."/>
            <person name="Lindquist E."/>
            <person name="Pereda V."/>
            <person name="Salamov A."/>
            <person name="Shapiro H.J."/>
            <person name="Wuyts J."/>
            <person name="Blaudez D."/>
            <person name="Buee M."/>
            <person name="Brokstein P."/>
            <person name="Canbaeck B."/>
            <person name="Cohen D."/>
            <person name="Courty P.E."/>
            <person name="Coutinho P.M."/>
            <person name="Delaruelle C."/>
            <person name="Detter J.C."/>
            <person name="Deveau A."/>
            <person name="DiFazio S."/>
            <person name="Duplessis S."/>
            <person name="Fraissinet-Tachet L."/>
            <person name="Lucic E."/>
            <person name="Frey-Klett P."/>
            <person name="Fourrey C."/>
            <person name="Feussner I."/>
            <person name="Gay G."/>
            <person name="Grimwood J."/>
            <person name="Hoegger P.J."/>
            <person name="Jain P."/>
            <person name="Kilaru S."/>
            <person name="Labbe J."/>
            <person name="Lin Y.C."/>
            <person name="Legue V."/>
            <person name="Le Tacon F."/>
            <person name="Marmeisse R."/>
            <person name="Melayah D."/>
            <person name="Montanini B."/>
            <person name="Muratet M."/>
            <person name="Nehls U."/>
            <person name="Niculita-Hirzel H."/>
            <person name="Oudot-Le Secq M.P."/>
            <person name="Peter M."/>
            <person name="Quesneville H."/>
            <person name="Rajashekar B."/>
            <person name="Reich M."/>
            <person name="Rouhier N."/>
            <person name="Schmutz J."/>
            <person name="Yin T."/>
            <person name="Chalot M."/>
            <person name="Henrissat B."/>
            <person name="Kuees U."/>
            <person name="Lucas S."/>
            <person name="Van de Peer Y."/>
            <person name="Podila G.K."/>
            <person name="Polle A."/>
            <person name="Pukkila P.J."/>
            <person name="Richardson P.M."/>
            <person name="Rouze P."/>
            <person name="Sanders I.R."/>
            <person name="Stajich J.E."/>
            <person name="Tunlid A."/>
            <person name="Tuskan G."/>
            <person name="Grigoriev I.V."/>
        </authorList>
    </citation>
    <scope>NUCLEOTIDE SEQUENCE [LARGE SCALE GENOMIC DNA]</scope>
    <source>
        <strain evidence="3">S238N-H82 / ATCC MYA-4686</strain>
    </source>
</reference>
<dbReference type="GeneID" id="6083900"/>
<name>B0DWF8_LACBS</name>
<evidence type="ECO:0000256" key="1">
    <source>
        <dbReference type="SAM" id="Phobius"/>
    </source>
</evidence>
<dbReference type="STRING" id="486041.B0DWF8"/>
<keyword evidence="1" id="KW-1133">Transmembrane helix</keyword>
<keyword evidence="1" id="KW-0812">Transmembrane</keyword>
<dbReference type="OrthoDB" id="3250682at2759"/>
<proteinExistence type="predicted"/>
<feature type="transmembrane region" description="Helical" evidence="1">
    <location>
        <begin position="38"/>
        <end position="62"/>
    </location>
</feature>
<feature type="transmembrane region" description="Helical" evidence="1">
    <location>
        <begin position="194"/>
        <end position="215"/>
    </location>
</feature>
<accession>B0DWF8</accession>